<dbReference type="EMBL" id="GBRH01272145">
    <property type="protein sequence ID" value="JAD25750.1"/>
    <property type="molecule type" value="Transcribed_RNA"/>
</dbReference>
<reference evidence="1" key="1">
    <citation type="submission" date="2014-09" db="EMBL/GenBank/DDBJ databases">
        <authorList>
            <person name="Magalhaes I.L.F."/>
            <person name="Oliveira U."/>
            <person name="Santos F.R."/>
            <person name="Vidigal T.H.D.A."/>
            <person name="Brescovit A.D."/>
            <person name="Santos A.J."/>
        </authorList>
    </citation>
    <scope>NUCLEOTIDE SEQUENCE</scope>
    <source>
        <tissue evidence="1">Shoot tissue taken approximately 20 cm above the soil surface</tissue>
    </source>
</reference>
<organism evidence="1">
    <name type="scientific">Arundo donax</name>
    <name type="common">Giant reed</name>
    <name type="synonym">Donax arundinaceus</name>
    <dbReference type="NCBI Taxonomy" id="35708"/>
    <lineage>
        <taxon>Eukaryota</taxon>
        <taxon>Viridiplantae</taxon>
        <taxon>Streptophyta</taxon>
        <taxon>Embryophyta</taxon>
        <taxon>Tracheophyta</taxon>
        <taxon>Spermatophyta</taxon>
        <taxon>Magnoliopsida</taxon>
        <taxon>Liliopsida</taxon>
        <taxon>Poales</taxon>
        <taxon>Poaceae</taxon>
        <taxon>PACMAD clade</taxon>
        <taxon>Arundinoideae</taxon>
        <taxon>Arundineae</taxon>
        <taxon>Arundo</taxon>
    </lineage>
</organism>
<name>A0A0A8YKA9_ARUDO</name>
<proteinExistence type="predicted"/>
<accession>A0A0A8YKA9</accession>
<evidence type="ECO:0000313" key="1">
    <source>
        <dbReference type="EMBL" id="JAD25750.1"/>
    </source>
</evidence>
<protein>
    <submittedName>
        <fullName evidence="1">Uncharacterized protein</fullName>
    </submittedName>
</protein>
<dbReference type="AlphaFoldDB" id="A0A0A8YKA9"/>
<sequence>MSLEVRLGKTWSSWIFLWQQMVRCFVGQTTATMCSDARTASTSACCLVPMRMWML</sequence>
<reference evidence="1" key="2">
    <citation type="journal article" date="2015" name="Data Brief">
        <title>Shoot transcriptome of the giant reed, Arundo donax.</title>
        <authorList>
            <person name="Barrero R.A."/>
            <person name="Guerrero F.D."/>
            <person name="Moolhuijzen P."/>
            <person name="Goolsby J.A."/>
            <person name="Tidwell J."/>
            <person name="Bellgard S.E."/>
            <person name="Bellgard M.I."/>
        </authorList>
    </citation>
    <scope>NUCLEOTIDE SEQUENCE</scope>
    <source>
        <tissue evidence="1">Shoot tissue taken approximately 20 cm above the soil surface</tissue>
    </source>
</reference>